<name>X0ZK78_9ZZZZ</name>
<evidence type="ECO:0000256" key="1">
    <source>
        <dbReference type="SAM" id="Phobius"/>
    </source>
</evidence>
<dbReference type="InterPro" id="IPR013099">
    <property type="entry name" value="K_chnl_dom"/>
</dbReference>
<feature type="domain" description="Potassium channel" evidence="2">
    <location>
        <begin position="30"/>
        <end position="101"/>
    </location>
</feature>
<feature type="transmembrane region" description="Helical" evidence="1">
    <location>
        <begin position="77"/>
        <end position="102"/>
    </location>
</feature>
<feature type="transmembrane region" description="Helical" evidence="1">
    <location>
        <begin position="21"/>
        <end position="41"/>
    </location>
</feature>
<protein>
    <recommendedName>
        <fullName evidence="2">Potassium channel domain-containing protein</fullName>
    </recommendedName>
</protein>
<feature type="transmembrane region" description="Helical" evidence="1">
    <location>
        <begin position="47"/>
        <end position="65"/>
    </location>
</feature>
<gene>
    <name evidence="3" type="ORF">S01H1_82271</name>
</gene>
<dbReference type="Pfam" id="PF07885">
    <property type="entry name" value="Ion_trans_2"/>
    <property type="match status" value="1"/>
</dbReference>
<dbReference type="AlphaFoldDB" id="X0ZK78"/>
<keyword evidence="1" id="KW-1133">Transmembrane helix</keyword>
<sequence length="113" mass="12161">MITKRLKLFTDFVHTFLRLAMHIREVIATLVFLILLGGLAISRLEEIGLGDAIYFAFITGMSVGYGDITPETATGKVVSVGIGLIGMLFVGITVAIATRALAVTAKRYLETGQ</sequence>
<evidence type="ECO:0000259" key="2">
    <source>
        <dbReference type="Pfam" id="PF07885"/>
    </source>
</evidence>
<proteinExistence type="predicted"/>
<evidence type="ECO:0000313" key="3">
    <source>
        <dbReference type="EMBL" id="GAG48711.1"/>
    </source>
</evidence>
<keyword evidence="1" id="KW-0472">Membrane</keyword>
<keyword evidence="1" id="KW-0812">Transmembrane</keyword>
<reference evidence="3" key="1">
    <citation type="journal article" date="2014" name="Front. Microbiol.">
        <title>High frequency of phylogenetically diverse reductive dehalogenase-homologous genes in deep subseafloor sedimentary metagenomes.</title>
        <authorList>
            <person name="Kawai M."/>
            <person name="Futagami T."/>
            <person name="Toyoda A."/>
            <person name="Takaki Y."/>
            <person name="Nishi S."/>
            <person name="Hori S."/>
            <person name="Arai W."/>
            <person name="Tsubouchi T."/>
            <person name="Morono Y."/>
            <person name="Uchiyama I."/>
            <person name="Ito T."/>
            <person name="Fujiyama A."/>
            <person name="Inagaki F."/>
            <person name="Takami H."/>
        </authorList>
    </citation>
    <scope>NUCLEOTIDE SEQUENCE</scope>
    <source>
        <strain evidence="3">Expedition CK06-06</strain>
    </source>
</reference>
<dbReference type="EMBL" id="BARS01055758">
    <property type="protein sequence ID" value="GAG48711.1"/>
    <property type="molecule type" value="Genomic_DNA"/>
</dbReference>
<dbReference type="Gene3D" id="1.10.287.70">
    <property type="match status" value="1"/>
</dbReference>
<dbReference type="SUPFAM" id="SSF81324">
    <property type="entry name" value="Voltage-gated potassium channels"/>
    <property type="match status" value="1"/>
</dbReference>
<comment type="caution">
    <text evidence="3">The sequence shown here is derived from an EMBL/GenBank/DDBJ whole genome shotgun (WGS) entry which is preliminary data.</text>
</comment>
<accession>X0ZK78</accession>
<organism evidence="3">
    <name type="scientific">marine sediment metagenome</name>
    <dbReference type="NCBI Taxonomy" id="412755"/>
    <lineage>
        <taxon>unclassified sequences</taxon>
        <taxon>metagenomes</taxon>
        <taxon>ecological metagenomes</taxon>
    </lineage>
</organism>